<feature type="compositionally biased region" description="Polar residues" evidence="8">
    <location>
        <begin position="91"/>
        <end position="119"/>
    </location>
</feature>
<dbReference type="GeneID" id="41977622"/>
<evidence type="ECO:0000259" key="9">
    <source>
        <dbReference type="PROSITE" id="PS50048"/>
    </source>
</evidence>
<feature type="region of interest" description="Disordered" evidence="8">
    <location>
        <begin position="598"/>
        <end position="617"/>
    </location>
</feature>
<protein>
    <recommendedName>
        <fullName evidence="9">Zn(2)-C6 fungal-type domain-containing protein</fullName>
    </recommendedName>
</protein>
<evidence type="ECO:0000256" key="3">
    <source>
        <dbReference type="ARBA" id="ARBA00022833"/>
    </source>
</evidence>
<dbReference type="GO" id="GO:0008270">
    <property type="term" value="F:zinc ion binding"/>
    <property type="evidence" value="ECO:0007669"/>
    <property type="project" value="InterPro"/>
</dbReference>
<feature type="domain" description="Zn(2)-C6 fungal-type" evidence="9">
    <location>
        <begin position="31"/>
        <end position="61"/>
    </location>
</feature>
<evidence type="ECO:0000256" key="8">
    <source>
        <dbReference type="SAM" id="MobiDB-lite"/>
    </source>
</evidence>
<keyword evidence="5" id="KW-0238">DNA-binding</keyword>
<dbReference type="PROSITE" id="PS51257">
    <property type="entry name" value="PROKAR_LIPOPROTEIN"/>
    <property type="match status" value="1"/>
</dbReference>
<dbReference type="GO" id="GO:0045944">
    <property type="term" value="P:positive regulation of transcription by RNA polymerase II"/>
    <property type="evidence" value="ECO:0007669"/>
    <property type="project" value="TreeGrafter"/>
</dbReference>
<dbReference type="GO" id="GO:0006351">
    <property type="term" value="P:DNA-templated transcription"/>
    <property type="evidence" value="ECO:0007669"/>
    <property type="project" value="InterPro"/>
</dbReference>
<accession>A0A507ATB2</accession>
<dbReference type="PROSITE" id="PS00463">
    <property type="entry name" value="ZN2_CY6_FUNGAL_1"/>
    <property type="match status" value="1"/>
</dbReference>
<comment type="caution">
    <text evidence="10">The sequence shown here is derived from an EMBL/GenBank/DDBJ whole genome shotgun (WGS) entry which is preliminary data.</text>
</comment>
<dbReference type="RefSeq" id="XP_030989819.1">
    <property type="nucleotide sequence ID" value="XM_031132765.1"/>
</dbReference>
<keyword evidence="11" id="KW-1185">Reference proteome</keyword>
<evidence type="ECO:0000256" key="1">
    <source>
        <dbReference type="ARBA" id="ARBA00004123"/>
    </source>
</evidence>
<feature type="region of interest" description="Disordered" evidence="8">
    <location>
        <begin position="161"/>
        <end position="192"/>
    </location>
</feature>
<dbReference type="InterPro" id="IPR007219">
    <property type="entry name" value="XnlR_reg_dom"/>
</dbReference>
<dbReference type="GO" id="GO:0005634">
    <property type="term" value="C:nucleus"/>
    <property type="evidence" value="ECO:0007669"/>
    <property type="project" value="UniProtKB-SubCell"/>
</dbReference>
<evidence type="ECO:0000256" key="7">
    <source>
        <dbReference type="ARBA" id="ARBA00023242"/>
    </source>
</evidence>
<dbReference type="PANTHER" id="PTHR47782">
    <property type="entry name" value="ZN(II)2CYS6 TRANSCRIPTION FACTOR (EUROFUNG)-RELATED"/>
    <property type="match status" value="1"/>
</dbReference>
<gene>
    <name evidence="10" type="ORF">E0L32_010175</name>
</gene>
<dbReference type="Pfam" id="PF00172">
    <property type="entry name" value="Zn_clus"/>
    <property type="match status" value="1"/>
</dbReference>
<feature type="region of interest" description="Disordered" evidence="8">
    <location>
        <begin position="657"/>
        <end position="687"/>
    </location>
</feature>
<dbReference type="Gene3D" id="4.10.240.10">
    <property type="entry name" value="Zn(2)-C6 fungal-type DNA-binding domain"/>
    <property type="match status" value="1"/>
</dbReference>
<dbReference type="Pfam" id="PF04082">
    <property type="entry name" value="Fungal_trans"/>
    <property type="match status" value="1"/>
</dbReference>
<proteinExistence type="predicted"/>
<evidence type="ECO:0000256" key="4">
    <source>
        <dbReference type="ARBA" id="ARBA00023015"/>
    </source>
</evidence>
<dbReference type="CDD" id="cd00067">
    <property type="entry name" value="GAL4"/>
    <property type="match status" value="1"/>
</dbReference>
<dbReference type="CDD" id="cd12148">
    <property type="entry name" value="fungal_TF_MHR"/>
    <property type="match status" value="1"/>
</dbReference>
<reference evidence="10 11" key="1">
    <citation type="submission" date="2019-06" db="EMBL/GenBank/DDBJ databases">
        <title>Draft genome sequence of the filamentous fungus Phialemoniopsis curvata isolated from diesel fuel.</title>
        <authorList>
            <person name="Varaljay V.A."/>
            <person name="Lyon W.J."/>
            <person name="Crouch A.L."/>
            <person name="Drake C.E."/>
            <person name="Hollomon J.M."/>
            <person name="Nadeau L.J."/>
            <person name="Nunn H.S."/>
            <person name="Stevenson B.S."/>
            <person name="Bojanowski C.L."/>
            <person name="Crookes-Goodson W.J."/>
        </authorList>
    </citation>
    <scope>NUCLEOTIDE SEQUENCE [LARGE SCALE GENOMIC DNA]</scope>
    <source>
        <strain evidence="10 11">D216</strain>
    </source>
</reference>
<keyword evidence="3" id="KW-0862">Zinc</keyword>
<dbReference type="AlphaFoldDB" id="A0A507ATB2"/>
<dbReference type="Proteomes" id="UP000319257">
    <property type="component" value="Unassembled WGS sequence"/>
</dbReference>
<dbReference type="InterPro" id="IPR001138">
    <property type="entry name" value="Zn2Cys6_DnaBD"/>
</dbReference>
<evidence type="ECO:0000313" key="11">
    <source>
        <dbReference type="Proteomes" id="UP000319257"/>
    </source>
</evidence>
<dbReference type="GO" id="GO:0043565">
    <property type="term" value="F:sequence-specific DNA binding"/>
    <property type="evidence" value="ECO:0007669"/>
    <property type="project" value="TreeGrafter"/>
</dbReference>
<keyword evidence="2" id="KW-0479">Metal-binding</keyword>
<dbReference type="InterPro" id="IPR052202">
    <property type="entry name" value="Yeast_MetPath_Reg"/>
</dbReference>
<dbReference type="SMART" id="SM00066">
    <property type="entry name" value="GAL4"/>
    <property type="match status" value="1"/>
</dbReference>
<dbReference type="InParanoid" id="A0A507ATB2"/>
<feature type="compositionally biased region" description="Polar residues" evidence="8">
    <location>
        <begin position="664"/>
        <end position="680"/>
    </location>
</feature>
<keyword evidence="7" id="KW-0539">Nucleus</keyword>
<dbReference type="EMBL" id="SKBQ01000080">
    <property type="protein sequence ID" value="TPX08108.1"/>
    <property type="molecule type" value="Genomic_DNA"/>
</dbReference>
<keyword evidence="4" id="KW-0805">Transcription regulation</keyword>
<evidence type="ECO:0000313" key="10">
    <source>
        <dbReference type="EMBL" id="TPX08108.1"/>
    </source>
</evidence>
<evidence type="ECO:0000256" key="2">
    <source>
        <dbReference type="ARBA" id="ARBA00022723"/>
    </source>
</evidence>
<evidence type="ECO:0000256" key="6">
    <source>
        <dbReference type="ARBA" id="ARBA00023163"/>
    </source>
</evidence>
<keyword evidence="6" id="KW-0804">Transcription</keyword>
<dbReference type="GO" id="GO:0000981">
    <property type="term" value="F:DNA-binding transcription factor activity, RNA polymerase II-specific"/>
    <property type="evidence" value="ECO:0007669"/>
    <property type="project" value="InterPro"/>
</dbReference>
<sequence length="788" mass="88151">MSEAERSFFVGAVLNPPKPGPILTFSQTVSACNRCRKRKAKCDTRLPACLPCQNSGSKCEYTEARTKTTFPRDYICDLEIEAGNLEHKLRQLQSAAKSTRSHDNNTSPRDLDTPTSSSRGNDEAQAQADLIRLESGGDAHYLGVSSGIHLARSVLESARRNNPSFDALPERRRPGSTTSPSQQNEHAATSSSRAAFPSCEAAINLVEIFFNQYQVQYPILVEDQFIQETQIFYSTGCLSGTSHNDITMRFMLQVIFAIALLSLSKENPEALVLAESFNTNAMAELTAVMQHKGPRTLQCLLLLLLYSLLNSSTAPIWYISGIAIRMVIDLGFQSERTIHLSGTGIANEDEIDLKRRLFWATYSFDRTLSIILGRPFTLEDREIDVEYPGRSLPLNKRASIIHWIKLQRLQSRSVSYLYTVKPGHEHTVEHQQSVSAWIRDMAKSLATWKDEATALADTTIHTVDWWHYWYQNALLVLHRPSPNNPTLDPEAFSTCYTAAKNMIQSSFIRVHKGLMDFSWVDLHYQFMGGITLLFLIWNSPDIRQQARSDWTSFKSCLVQWEVVLEGMVVRWDRVNRAKEVLGKLADATVDIVERDMTKSSNLRGSREASRLTQDRDHRKSIMQQLGSPRLQNAAPAQVAQPVETEITAIDMMASMPQAAAPSDTADQSQAFFNPSATQGPSFEPSPGEILEMDQTSDSPFWALETSPFALPPDLSAMFNDEMWTSFGPYENTMMPGNFGRFEYFPVPVPGADVNFGAPVTGDNGTRNAAWADSVLNFHGPWDDGGQDT</sequence>
<feature type="region of interest" description="Disordered" evidence="8">
    <location>
        <begin position="91"/>
        <end position="124"/>
    </location>
</feature>
<dbReference type="InterPro" id="IPR036864">
    <property type="entry name" value="Zn2-C6_fun-type_DNA-bd_sf"/>
</dbReference>
<name>A0A507ATB2_9PEZI</name>
<dbReference type="PANTHER" id="PTHR47782:SF1">
    <property type="entry name" value="PYRIMIDINE PATHWAY REGULATORY PROTEIN 1"/>
    <property type="match status" value="1"/>
</dbReference>
<dbReference type="PROSITE" id="PS50048">
    <property type="entry name" value="ZN2_CY6_FUNGAL_2"/>
    <property type="match status" value="1"/>
</dbReference>
<evidence type="ECO:0000256" key="5">
    <source>
        <dbReference type="ARBA" id="ARBA00023125"/>
    </source>
</evidence>
<dbReference type="SMART" id="SM00906">
    <property type="entry name" value="Fungal_trans"/>
    <property type="match status" value="1"/>
</dbReference>
<feature type="compositionally biased region" description="Basic and acidic residues" evidence="8">
    <location>
        <begin position="604"/>
        <end position="617"/>
    </location>
</feature>
<dbReference type="OrthoDB" id="6612291at2759"/>
<dbReference type="STRING" id="1093900.A0A507ATB2"/>
<comment type="subcellular location">
    <subcellularLocation>
        <location evidence="1">Nucleus</location>
    </subcellularLocation>
</comment>
<feature type="compositionally biased region" description="Polar residues" evidence="8">
    <location>
        <begin position="175"/>
        <end position="192"/>
    </location>
</feature>
<dbReference type="SUPFAM" id="SSF57701">
    <property type="entry name" value="Zn2/Cys6 DNA-binding domain"/>
    <property type="match status" value="1"/>
</dbReference>
<organism evidence="10 11">
    <name type="scientific">Thyridium curvatum</name>
    <dbReference type="NCBI Taxonomy" id="1093900"/>
    <lineage>
        <taxon>Eukaryota</taxon>
        <taxon>Fungi</taxon>
        <taxon>Dikarya</taxon>
        <taxon>Ascomycota</taxon>
        <taxon>Pezizomycotina</taxon>
        <taxon>Sordariomycetes</taxon>
        <taxon>Sordariomycetidae</taxon>
        <taxon>Thyridiales</taxon>
        <taxon>Thyridiaceae</taxon>
        <taxon>Thyridium</taxon>
    </lineage>
</organism>